<dbReference type="EMBL" id="LT906462">
    <property type="protein sequence ID" value="SNV71539.1"/>
    <property type="molecule type" value="Genomic_DNA"/>
</dbReference>
<dbReference type="Proteomes" id="UP000242084">
    <property type="component" value="Chromosome 1"/>
</dbReference>
<dbReference type="OrthoDB" id="9812787at2"/>
<dbReference type="CDD" id="cd00165">
    <property type="entry name" value="S4"/>
    <property type="match status" value="1"/>
</dbReference>
<gene>
    <name evidence="3" type="primary">ylmH</name>
    <name evidence="3" type="ORF">SAMEA4384403_01640</name>
</gene>
<keyword evidence="1" id="KW-0694">RNA-binding</keyword>
<proteinExistence type="predicted"/>
<dbReference type="SUPFAM" id="SSF55174">
    <property type="entry name" value="Alpha-L RNA-binding motif"/>
    <property type="match status" value="1"/>
</dbReference>
<name>A0A239ZKQ2_9STAP</name>
<dbReference type="InterPro" id="IPR036986">
    <property type="entry name" value="S4_RNA-bd_sf"/>
</dbReference>
<dbReference type="Gene3D" id="3.30.1370.160">
    <property type="match status" value="1"/>
</dbReference>
<dbReference type="InterPro" id="IPR012677">
    <property type="entry name" value="Nucleotide-bd_a/b_plait_sf"/>
</dbReference>
<dbReference type="Gene3D" id="3.30.70.330">
    <property type="match status" value="1"/>
</dbReference>
<evidence type="ECO:0000313" key="4">
    <source>
        <dbReference type="Proteomes" id="UP000242084"/>
    </source>
</evidence>
<keyword evidence="4" id="KW-1185">Reference proteome</keyword>
<feature type="domain" description="RNA-binding S4" evidence="2">
    <location>
        <begin position="180"/>
        <end position="242"/>
    </location>
</feature>
<dbReference type="AlphaFoldDB" id="A0A239ZKQ2"/>
<evidence type="ECO:0000259" key="2">
    <source>
        <dbReference type="SMART" id="SM00363"/>
    </source>
</evidence>
<dbReference type="RefSeq" id="WP_095088492.1">
    <property type="nucleotide sequence ID" value="NZ_BMDM01000004.1"/>
</dbReference>
<protein>
    <submittedName>
        <fullName evidence="3">RNA-binding domain protein YlmH</fullName>
    </submittedName>
</protein>
<dbReference type="Pfam" id="PF17774">
    <property type="entry name" value="YlmH_RBD"/>
    <property type="match status" value="1"/>
</dbReference>
<dbReference type="GO" id="GO:0003723">
    <property type="term" value="F:RNA binding"/>
    <property type="evidence" value="ECO:0007669"/>
    <property type="project" value="UniProtKB-KW"/>
</dbReference>
<organism evidence="3 4">
    <name type="scientific">Mammaliicoccus stepanovicii</name>
    <dbReference type="NCBI Taxonomy" id="643214"/>
    <lineage>
        <taxon>Bacteria</taxon>
        <taxon>Bacillati</taxon>
        <taxon>Bacillota</taxon>
        <taxon>Bacilli</taxon>
        <taxon>Bacillales</taxon>
        <taxon>Staphylococcaceae</taxon>
        <taxon>Mammaliicoccus</taxon>
    </lineage>
</organism>
<reference evidence="3 4" key="1">
    <citation type="submission" date="2017-06" db="EMBL/GenBank/DDBJ databases">
        <authorList>
            <consortium name="Pathogen Informatics"/>
        </authorList>
    </citation>
    <scope>NUCLEOTIDE SEQUENCE [LARGE SCALE GENOMIC DNA]</scope>
    <source>
        <strain evidence="3 4">NCTC13839</strain>
    </source>
</reference>
<dbReference type="Gene3D" id="3.10.290.10">
    <property type="entry name" value="RNA-binding S4 domain"/>
    <property type="match status" value="1"/>
</dbReference>
<dbReference type="SMART" id="SM00363">
    <property type="entry name" value="S4"/>
    <property type="match status" value="1"/>
</dbReference>
<dbReference type="Pfam" id="PF01479">
    <property type="entry name" value="S4"/>
    <property type="match status" value="1"/>
</dbReference>
<sequence>MDIYQHFRKEEREEIDLFINKCDIAERNYQHMLTDFLDPREQYILNTIVGGYDELMVHYFGGNEQSERKRAIIAPDYFVPQEDDFEMVLIELDYPSKFVTVSHRNVLGALMSLGMDRNQLGDIIVNDKIQFVLTKRFESYIMLEFTKIKGAGIKLSSIPFKNMVQSNENWITHDTTVSAMRLDVIVKHVTNTSRTISKKLIESKRVKINHREIQAVDFIVEENDLLSIKGYGRALILSNNGESKKGKLRITYRTLFK</sequence>
<dbReference type="PROSITE" id="PS50889">
    <property type="entry name" value="S4"/>
    <property type="match status" value="1"/>
</dbReference>
<dbReference type="InterPro" id="IPR040591">
    <property type="entry name" value="RqcP2_RBD"/>
</dbReference>
<dbReference type="InterPro" id="IPR002942">
    <property type="entry name" value="S4_RNA-bd"/>
</dbReference>
<accession>A0A239ZKQ2</accession>
<dbReference type="KEGG" id="sste:SAMEA4384403_1640"/>
<evidence type="ECO:0000313" key="3">
    <source>
        <dbReference type="EMBL" id="SNV71539.1"/>
    </source>
</evidence>
<evidence type="ECO:0000256" key="1">
    <source>
        <dbReference type="PROSITE-ProRule" id="PRU00182"/>
    </source>
</evidence>